<reference evidence="1" key="1">
    <citation type="submission" date="2022-11" db="EMBL/GenBank/DDBJ databases">
        <authorList>
            <person name="Hyden B.L."/>
            <person name="Feng K."/>
            <person name="Yates T."/>
            <person name="Jawdy S."/>
            <person name="Smart L.B."/>
            <person name="Muchero W."/>
        </authorList>
    </citation>
    <scope>NUCLEOTIDE SEQUENCE</scope>
    <source>
        <tissue evidence="1">Shoot tip</tissue>
    </source>
</reference>
<evidence type="ECO:0000313" key="1">
    <source>
        <dbReference type="EMBL" id="KAJ6680796.1"/>
    </source>
</evidence>
<protein>
    <submittedName>
        <fullName evidence="1">Uncharacterized protein</fullName>
    </submittedName>
</protein>
<organism evidence="1 2">
    <name type="scientific">Salix purpurea</name>
    <name type="common">Purple osier willow</name>
    <dbReference type="NCBI Taxonomy" id="77065"/>
    <lineage>
        <taxon>Eukaryota</taxon>
        <taxon>Viridiplantae</taxon>
        <taxon>Streptophyta</taxon>
        <taxon>Embryophyta</taxon>
        <taxon>Tracheophyta</taxon>
        <taxon>Spermatophyta</taxon>
        <taxon>Magnoliopsida</taxon>
        <taxon>eudicotyledons</taxon>
        <taxon>Gunneridae</taxon>
        <taxon>Pentapetalae</taxon>
        <taxon>rosids</taxon>
        <taxon>fabids</taxon>
        <taxon>Malpighiales</taxon>
        <taxon>Salicaceae</taxon>
        <taxon>Saliceae</taxon>
        <taxon>Salix</taxon>
    </lineage>
</organism>
<sequence>MSLHLMLSCLPLKGDRLDPCWRCGSCIDDEDLEIASELLSTLSRNFGWDSHMVRVSQAFLTVGMNSSLSVQRLRNLKG</sequence>
<dbReference type="AlphaFoldDB" id="A0A9Q0P377"/>
<evidence type="ECO:0000313" key="2">
    <source>
        <dbReference type="Proteomes" id="UP001151532"/>
    </source>
</evidence>
<dbReference type="EMBL" id="JAPFFK010000020">
    <property type="protein sequence ID" value="KAJ6680796.1"/>
    <property type="molecule type" value="Genomic_DNA"/>
</dbReference>
<reference evidence="1" key="2">
    <citation type="journal article" date="2023" name="Int. J. Mol. Sci.">
        <title>De Novo Assembly and Annotation of 11 Diverse Shrub Willow (Salix) Genomes Reveals Novel Gene Organization in Sex-Linked Regions.</title>
        <authorList>
            <person name="Hyden B."/>
            <person name="Feng K."/>
            <person name="Yates T.B."/>
            <person name="Jawdy S."/>
            <person name="Cereghino C."/>
            <person name="Smart L.B."/>
            <person name="Muchero W."/>
        </authorList>
    </citation>
    <scope>NUCLEOTIDE SEQUENCE</scope>
    <source>
        <tissue evidence="1">Shoot tip</tissue>
    </source>
</reference>
<name>A0A9Q0P377_SALPP</name>
<proteinExistence type="predicted"/>
<comment type="caution">
    <text evidence="1">The sequence shown here is derived from an EMBL/GenBank/DDBJ whole genome shotgun (WGS) entry which is preliminary data.</text>
</comment>
<gene>
    <name evidence="1" type="ORF">OIU79_020317</name>
</gene>
<keyword evidence="2" id="KW-1185">Reference proteome</keyword>
<dbReference type="Proteomes" id="UP001151532">
    <property type="component" value="Chromosome 14"/>
</dbReference>
<accession>A0A9Q0P377</accession>